<sequence>MILRILIFYTVLNLLHSTYVVRDKNNEELFIQPLPTGHVYNHFQFTTTLDAELSDNSAFQHVRLFPKALAEIISAYKIQELHLSLSHGLWRHEKWGYPLRPAPPGAELAVWFEDGVKNVDQQWKSFRNVLAGMFCASLNFMDTKSTAIPKFSFRPYGVTSAFYDRHIVSQSKNLRYSALPRETVCTENLTPWKKLLPCGDKFGLGTLLNARKLYDSHYHSLSVDFRPICRNESCLSTSLELTFSLAVVFNIVDHGNRPDWSLRDMFSHSLRSTCPLSSSSKLIVDVSQNKTLEYFFNLSPAPSSYFTKNIGHETFKYAVYDLKNHLQNNNILNVLAKYNRKIFRKKTTSPTLVVQTYQTGYGEERGGVTTVIHNNGDKDRIIVFLQIIPWYLRVYFHTLTYRTYWDSNLLGNSSRIRPLKQVFTPGKDRSKVCSIEAVLQLPPNTITKIHFELERVLLRWTEYPPDAHHGFYINSPIITSYVNSIEYPLYLRRSSNSLSETLLKNESDFETKTLLRIYSESLLMILPTPDFSMPYNVICLACTVVAIGFGSVHNVTTRLLVMVDPDKPHTPIGHFRHTITKKFKEIKGKFLAGRTG</sequence>
<keyword evidence="1" id="KW-1133">Transmembrane helix</keyword>
<dbReference type="AlphaFoldDB" id="A0A7I8W679"/>
<dbReference type="OrthoDB" id="331263at2759"/>
<dbReference type="InterPro" id="IPR007245">
    <property type="entry name" value="PIG-T"/>
</dbReference>
<keyword evidence="4" id="KW-1185">Reference proteome</keyword>
<evidence type="ECO:0000256" key="2">
    <source>
        <dbReference type="SAM" id="SignalP"/>
    </source>
</evidence>
<proteinExistence type="predicted"/>
<accession>A0A7I8W679</accession>
<feature type="chain" id="PRO_5029769948" evidence="2">
    <location>
        <begin position="18"/>
        <end position="596"/>
    </location>
</feature>
<dbReference type="EMBL" id="CAJFCJ010000019">
    <property type="protein sequence ID" value="CAD5123744.1"/>
    <property type="molecule type" value="Genomic_DNA"/>
</dbReference>
<keyword evidence="1" id="KW-0472">Membrane</keyword>
<feature type="transmembrane region" description="Helical" evidence="1">
    <location>
        <begin position="533"/>
        <end position="552"/>
    </location>
</feature>
<evidence type="ECO:0000313" key="4">
    <source>
        <dbReference type="Proteomes" id="UP000549394"/>
    </source>
</evidence>
<feature type="signal peptide" evidence="2">
    <location>
        <begin position="1"/>
        <end position="17"/>
    </location>
</feature>
<dbReference type="Proteomes" id="UP000549394">
    <property type="component" value="Unassembled WGS sequence"/>
</dbReference>
<protein>
    <submittedName>
        <fullName evidence="3">DgyrCDS12062</fullName>
    </submittedName>
</protein>
<evidence type="ECO:0000313" key="3">
    <source>
        <dbReference type="EMBL" id="CAD5123744.1"/>
    </source>
</evidence>
<keyword evidence="2" id="KW-0732">Signal</keyword>
<dbReference type="GO" id="GO:0042765">
    <property type="term" value="C:GPI-anchor transamidase complex"/>
    <property type="evidence" value="ECO:0007669"/>
    <property type="project" value="InterPro"/>
</dbReference>
<name>A0A7I8W679_9ANNE</name>
<keyword evidence="1" id="KW-0812">Transmembrane</keyword>
<dbReference type="Pfam" id="PF04113">
    <property type="entry name" value="Gpi16"/>
    <property type="match status" value="1"/>
</dbReference>
<evidence type="ECO:0000256" key="1">
    <source>
        <dbReference type="SAM" id="Phobius"/>
    </source>
</evidence>
<comment type="caution">
    <text evidence="3">The sequence shown here is derived from an EMBL/GenBank/DDBJ whole genome shotgun (WGS) entry which is preliminary data.</text>
</comment>
<reference evidence="3 4" key="1">
    <citation type="submission" date="2020-08" db="EMBL/GenBank/DDBJ databases">
        <authorList>
            <person name="Hejnol A."/>
        </authorList>
    </citation>
    <scope>NUCLEOTIDE SEQUENCE [LARGE SCALE GENOMIC DNA]</scope>
</reference>
<organism evidence="3 4">
    <name type="scientific">Dimorphilus gyrociliatus</name>
    <dbReference type="NCBI Taxonomy" id="2664684"/>
    <lineage>
        <taxon>Eukaryota</taxon>
        <taxon>Metazoa</taxon>
        <taxon>Spiralia</taxon>
        <taxon>Lophotrochozoa</taxon>
        <taxon>Annelida</taxon>
        <taxon>Polychaeta</taxon>
        <taxon>Polychaeta incertae sedis</taxon>
        <taxon>Dinophilidae</taxon>
        <taxon>Dimorphilus</taxon>
    </lineage>
</organism>
<dbReference type="PANTHER" id="PTHR12959">
    <property type="entry name" value="GPI TRANSAMIDASE COMPONENT PIG-T-RELATED"/>
    <property type="match status" value="1"/>
</dbReference>
<gene>
    <name evidence="3" type="ORF">DGYR_LOCUS11386</name>
</gene>
<dbReference type="GO" id="GO:0016255">
    <property type="term" value="P:attachment of GPI anchor to protein"/>
    <property type="evidence" value="ECO:0007669"/>
    <property type="project" value="InterPro"/>
</dbReference>
<dbReference type="PANTHER" id="PTHR12959:SF11">
    <property type="entry name" value="GPI TRANSAMIDASE COMPONENT PIG-T"/>
    <property type="match status" value="1"/>
</dbReference>